<keyword evidence="6" id="KW-1185">Reference proteome</keyword>
<dbReference type="Pfam" id="PF13302">
    <property type="entry name" value="Acetyltransf_3"/>
    <property type="match status" value="1"/>
</dbReference>
<dbReference type="AlphaFoldDB" id="A0A7I7YDU3"/>
<sequence>MVVDFPPSRIDGPRLTLRPPTLDDAGAIFQRVARDPQVTKYLLWSPHPDVATTRRVIAEKLNVGGEEQTWAIALKHSDEVIGLASCRRRMRHSVEIGYCMGRRWWGKGLMSEALDMLMTALEADRGTYRVWATCNVDNERSTRLLERAGFVLEGRLARHAVYPTIGPEPRDSLLYAKTLR</sequence>
<accession>A0A7I7YDU3</accession>
<proteinExistence type="inferred from homology"/>
<keyword evidence="2" id="KW-0012">Acyltransferase</keyword>
<name>A0A7I7YDU3_9MYCO</name>
<dbReference type="InterPro" id="IPR016181">
    <property type="entry name" value="Acyl_CoA_acyltransferase"/>
</dbReference>
<protein>
    <submittedName>
        <fullName evidence="5">N-acetyltransferase</fullName>
    </submittedName>
</protein>
<evidence type="ECO:0000256" key="1">
    <source>
        <dbReference type="ARBA" id="ARBA00022679"/>
    </source>
</evidence>
<evidence type="ECO:0000256" key="3">
    <source>
        <dbReference type="ARBA" id="ARBA00038502"/>
    </source>
</evidence>
<feature type="domain" description="N-acetyltransferase" evidence="4">
    <location>
        <begin position="15"/>
        <end position="180"/>
    </location>
</feature>
<organism evidence="5 6">
    <name type="scientific">Mycobacterium conspicuum</name>
    <dbReference type="NCBI Taxonomy" id="44010"/>
    <lineage>
        <taxon>Bacteria</taxon>
        <taxon>Bacillati</taxon>
        <taxon>Actinomycetota</taxon>
        <taxon>Actinomycetes</taxon>
        <taxon>Mycobacteriales</taxon>
        <taxon>Mycobacteriaceae</taxon>
        <taxon>Mycobacterium</taxon>
    </lineage>
</organism>
<evidence type="ECO:0000256" key="2">
    <source>
        <dbReference type="ARBA" id="ARBA00023315"/>
    </source>
</evidence>
<evidence type="ECO:0000313" key="6">
    <source>
        <dbReference type="Proteomes" id="UP000467385"/>
    </source>
</evidence>
<reference evidence="5 6" key="1">
    <citation type="journal article" date="2019" name="Emerg. Microbes Infect.">
        <title>Comprehensive subspecies identification of 175 nontuberculous mycobacteria species based on 7547 genomic profiles.</title>
        <authorList>
            <person name="Matsumoto Y."/>
            <person name="Kinjo T."/>
            <person name="Motooka D."/>
            <person name="Nabeya D."/>
            <person name="Jung N."/>
            <person name="Uechi K."/>
            <person name="Horii T."/>
            <person name="Iida T."/>
            <person name="Fujita J."/>
            <person name="Nakamura S."/>
        </authorList>
    </citation>
    <scope>NUCLEOTIDE SEQUENCE [LARGE SCALE GENOMIC DNA]</scope>
    <source>
        <strain evidence="5 6">JCM 14738</strain>
    </source>
</reference>
<dbReference type="PANTHER" id="PTHR43792:SF8">
    <property type="entry name" value="[RIBOSOMAL PROTEIN US5]-ALANINE N-ACETYLTRANSFERASE"/>
    <property type="match status" value="1"/>
</dbReference>
<dbReference type="Gene3D" id="3.40.630.30">
    <property type="match status" value="1"/>
</dbReference>
<dbReference type="InterPro" id="IPR000182">
    <property type="entry name" value="GNAT_dom"/>
</dbReference>
<dbReference type="InterPro" id="IPR051531">
    <property type="entry name" value="N-acetyltransferase"/>
</dbReference>
<dbReference type="SUPFAM" id="SSF55729">
    <property type="entry name" value="Acyl-CoA N-acyltransferases (Nat)"/>
    <property type="match status" value="1"/>
</dbReference>
<evidence type="ECO:0000313" key="5">
    <source>
        <dbReference type="EMBL" id="BBZ39031.1"/>
    </source>
</evidence>
<comment type="similarity">
    <text evidence="3">Belongs to the acetyltransferase family. RimJ subfamily.</text>
</comment>
<evidence type="ECO:0000259" key="4">
    <source>
        <dbReference type="PROSITE" id="PS51186"/>
    </source>
</evidence>
<dbReference type="GO" id="GO:0016747">
    <property type="term" value="F:acyltransferase activity, transferring groups other than amino-acyl groups"/>
    <property type="evidence" value="ECO:0007669"/>
    <property type="project" value="InterPro"/>
</dbReference>
<dbReference type="EMBL" id="AP022613">
    <property type="protein sequence ID" value="BBZ39031.1"/>
    <property type="molecule type" value="Genomic_DNA"/>
</dbReference>
<dbReference type="Proteomes" id="UP000467385">
    <property type="component" value="Chromosome"/>
</dbReference>
<dbReference type="PANTHER" id="PTHR43792">
    <property type="entry name" value="GNAT FAMILY, PUTATIVE (AFU_ORTHOLOGUE AFUA_3G00765)-RELATED-RELATED"/>
    <property type="match status" value="1"/>
</dbReference>
<gene>
    <name evidence="5" type="ORF">MCNS_20940</name>
</gene>
<keyword evidence="1 5" id="KW-0808">Transferase</keyword>
<dbReference type="PROSITE" id="PS51186">
    <property type="entry name" value="GNAT"/>
    <property type="match status" value="1"/>
</dbReference>